<evidence type="ECO:0000259" key="8">
    <source>
        <dbReference type="Pfam" id="PF07715"/>
    </source>
</evidence>
<evidence type="ECO:0000256" key="4">
    <source>
        <dbReference type="ARBA" id="ARBA00023237"/>
    </source>
</evidence>
<keyword evidence="4" id="KW-0998">Cell outer membrane</keyword>
<dbReference type="Proteomes" id="UP001597264">
    <property type="component" value="Unassembled WGS sequence"/>
</dbReference>
<dbReference type="PROSITE" id="PS00430">
    <property type="entry name" value="TONB_DEPENDENT_REC_1"/>
    <property type="match status" value="1"/>
</dbReference>
<protein>
    <submittedName>
        <fullName evidence="9">TonB-dependent receptor</fullName>
    </submittedName>
</protein>
<feature type="chain" id="PRO_5046558280" evidence="6">
    <location>
        <begin position="26"/>
        <end position="869"/>
    </location>
</feature>
<dbReference type="InterPro" id="IPR012910">
    <property type="entry name" value="Plug_dom"/>
</dbReference>
<keyword evidence="5" id="KW-0798">TonB box</keyword>
<evidence type="ECO:0000256" key="3">
    <source>
        <dbReference type="ARBA" id="ARBA00023136"/>
    </source>
</evidence>
<reference evidence="10" key="1">
    <citation type="journal article" date="2019" name="Int. J. Syst. Evol. Microbiol.">
        <title>The Global Catalogue of Microorganisms (GCM) 10K type strain sequencing project: providing services to taxonomists for standard genome sequencing and annotation.</title>
        <authorList>
            <consortium name="The Broad Institute Genomics Platform"/>
            <consortium name="The Broad Institute Genome Sequencing Center for Infectious Disease"/>
            <person name="Wu L."/>
            <person name="Ma J."/>
        </authorList>
    </citation>
    <scope>NUCLEOTIDE SEQUENCE [LARGE SCALE GENOMIC DNA]</scope>
    <source>
        <strain evidence="10">CCUG 54356</strain>
    </source>
</reference>
<keyword evidence="9" id="KW-0675">Receptor</keyword>
<keyword evidence="10" id="KW-1185">Reference proteome</keyword>
<dbReference type="EMBL" id="JBHTLR010000010">
    <property type="protein sequence ID" value="MFD1217161.1"/>
    <property type="molecule type" value="Genomic_DNA"/>
</dbReference>
<evidence type="ECO:0000256" key="1">
    <source>
        <dbReference type="ARBA" id="ARBA00004442"/>
    </source>
</evidence>
<dbReference type="PANTHER" id="PTHR40980:SF4">
    <property type="entry name" value="TONB-DEPENDENT RECEPTOR-LIKE BETA-BARREL DOMAIN-CONTAINING PROTEIN"/>
    <property type="match status" value="1"/>
</dbReference>
<dbReference type="CDD" id="cd01347">
    <property type="entry name" value="ligand_gated_channel"/>
    <property type="match status" value="1"/>
</dbReference>
<feature type="domain" description="TonB-dependent receptor-like beta-barrel" evidence="7">
    <location>
        <begin position="377"/>
        <end position="837"/>
    </location>
</feature>
<dbReference type="NCBIfam" id="TIGR01782">
    <property type="entry name" value="TonB-Xanth-Caul"/>
    <property type="match status" value="1"/>
</dbReference>
<dbReference type="InterPro" id="IPR000531">
    <property type="entry name" value="Beta-barrel_TonB"/>
</dbReference>
<comment type="subcellular location">
    <subcellularLocation>
        <location evidence="1 5">Cell outer membrane</location>
    </subcellularLocation>
</comment>
<dbReference type="RefSeq" id="WP_230435722.1">
    <property type="nucleotide sequence ID" value="NZ_CP087715.1"/>
</dbReference>
<gene>
    <name evidence="9" type="ORF">ACFQ2X_11170</name>
</gene>
<sequence length="869" mass="95303">MTKSVFNLKLVAPLAAAIISVNTGAQEASKEEIGELMETIVVTAQAANARSDIQRQRDSDKMIAVQTSDAIGELPDANVTEALQRMPGVFITRDQGEGRFVGVRGIDPNLNSATINGMALPAPESDSRAVAMDVIPSDLLASLEVSKTLTPDMSADSIGGAIEIKSINALDHDGQNFKLSVENSYSELQDENSPKVAGKFTNVFELDGGAELGVAIAGSHQERNFGSENIETDGAWEMMEAEDGSKAFGAPEIEQRDYTITRERSGLAANFDLRLSDASLLYLHSLYSDFSDSEKRQRNEYKLDKGDLQSISSSSATWSDARLNKSLKDRFEEQQILSLVAGGEHDLDLWGVEYALGYSHSEEAEPHRRDTDFEQRGLELGYTSAGKIPSLEIGDVDASMNPANYVLDEIVIEDNFTDDEELSFRIDLRRDIEVAGNPSELKFGLQQRNREKTGDLNATVYSGFGGDYTLADFAMNKVDYSLMPFVGAGVDMGALNRFIDANLGNFEIEAADTALDSARDYVMSEDISALYVMNSIDFARASLVYGVRYERTDFKAAGNRVIESNEPIAGAVEVAEGVYVSPENSASDYSHLFPSVNFKYDYNENVVLRAAYTESLSRPSFGYLNPSAKETEYDEGELKVEAGDPELDPYESQNLDFSAEYYTDDLGMFSLGLFHKRIDNFAVVADVTSTMNGDFSEYAGSLPVDDAEILRPINGDTATLNGAELSWTRAFDNGLLLRANATFTDSEARLGLGPDAGRSDKAPLPLQSDLVGNFIVGYERDAFSLRLSTSFRGERLDEVNTEDAALDKYEDDHMQVDLSAKYHFANGVQLSFSGVNLTDEPMYLHNSGFNGQYEEYGPTYVLGVTYSTF</sequence>
<proteinExistence type="inferred from homology"/>
<dbReference type="InterPro" id="IPR036942">
    <property type="entry name" value="Beta-barrel_TonB_sf"/>
</dbReference>
<evidence type="ECO:0000313" key="10">
    <source>
        <dbReference type="Proteomes" id="UP001597264"/>
    </source>
</evidence>
<dbReference type="Gene3D" id="2.170.130.10">
    <property type="entry name" value="TonB-dependent receptor, plug domain"/>
    <property type="match status" value="1"/>
</dbReference>
<dbReference type="Pfam" id="PF07715">
    <property type="entry name" value="Plug"/>
    <property type="match status" value="1"/>
</dbReference>
<comment type="similarity">
    <text evidence="5">Belongs to the TonB-dependent receptor family.</text>
</comment>
<evidence type="ECO:0000256" key="2">
    <source>
        <dbReference type="ARBA" id="ARBA00022729"/>
    </source>
</evidence>
<keyword evidence="3 5" id="KW-0472">Membrane</keyword>
<feature type="domain" description="TonB-dependent receptor plug" evidence="8">
    <location>
        <begin position="56"/>
        <end position="161"/>
    </location>
</feature>
<accession>A0ABW3U9R7</accession>
<evidence type="ECO:0000256" key="5">
    <source>
        <dbReference type="RuleBase" id="RU003357"/>
    </source>
</evidence>
<dbReference type="Pfam" id="PF00593">
    <property type="entry name" value="TonB_dep_Rec_b-barrel"/>
    <property type="match status" value="1"/>
</dbReference>
<keyword evidence="2 6" id="KW-0732">Signal</keyword>
<dbReference type="SUPFAM" id="SSF56935">
    <property type="entry name" value="Porins"/>
    <property type="match status" value="1"/>
</dbReference>
<dbReference type="Gene3D" id="2.40.170.20">
    <property type="entry name" value="TonB-dependent receptor, beta-barrel domain"/>
    <property type="match status" value="1"/>
</dbReference>
<dbReference type="InterPro" id="IPR010916">
    <property type="entry name" value="TonB_box_CS"/>
</dbReference>
<evidence type="ECO:0000259" key="7">
    <source>
        <dbReference type="Pfam" id="PF00593"/>
    </source>
</evidence>
<organism evidence="9 10">
    <name type="scientific">Microbulbifer celer</name>
    <dbReference type="NCBI Taxonomy" id="435905"/>
    <lineage>
        <taxon>Bacteria</taxon>
        <taxon>Pseudomonadati</taxon>
        <taxon>Pseudomonadota</taxon>
        <taxon>Gammaproteobacteria</taxon>
        <taxon>Cellvibrionales</taxon>
        <taxon>Microbulbiferaceae</taxon>
        <taxon>Microbulbifer</taxon>
    </lineage>
</organism>
<evidence type="ECO:0000256" key="6">
    <source>
        <dbReference type="SAM" id="SignalP"/>
    </source>
</evidence>
<feature type="signal peptide" evidence="6">
    <location>
        <begin position="1"/>
        <end position="25"/>
    </location>
</feature>
<dbReference type="InterPro" id="IPR010104">
    <property type="entry name" value="TonB_rcpt_bac"/>
</dbReference>
<comment type="caution">
    <text evidence="9">The sequence shown here is derived from an EMBL/GenBank/DDBJ whole genome shotgun (WGS) entry which is preliminary data.</text>
</comment>
<dbReference type="InterPro" id="IPR037066">
    <property type="entry name" value="Plug_dom_sf"/>
</dbReference>
<name>A0ABW3U9R7_9GAMM</name>
<dbReference type="PANTHER" id="PTHR40980">
    <property type="entry name" value="PLUG DOMAIN-CONTAINING PROTEIN"/>
    <property type="match status" value="1"/>
</dbReference>
<evidence type="ECO:0000313" key="9">
    <source>
        <dbReference type="EMBL" id="MFD1217161.1"/>
    </source>
</evidence>